<gene>
    <name evidence="1" type="ORF">LSO60_05640</name>
</gene>
<proteinExistence type="predicted"/>
<dbReference type="RefSeq" id="WP_263513076.1">
    <property type="nucleotide sequence ID" value="NZ_CP089051.1"/>
</dbReference>
<accession>A0AA46NFV3</accession>
<sequence>MAVCKHYIMKYQIYEKKAHKMDDAEKFCFKLKLEIGLFTTKEIQDWANEEVLKNNQDEFTLDICFMKSEEDVREYFNQLSYVDLNLNRQKIAVTILKEYLLEKYPLNLNTDIEQYLSDINFITKHIIDDELLLLLNIYEAQIDLAYTRTIQMTVNEAFDMYLYYLTKFLEKKEQ</sequence>
<name>A0AA46NFV3_9GAMM</name>
<reference evidence="1" key="1">
    <citation type="journal article" date="2022" name="J Glob Antimicrob Resist">
        <title>Comparative analysis of IMP-4- and OXA-58-containing plasmids of three carbapenemase-producing Acinetobacter ursingii strains in the Netherlands.</title>
        <authorList>
            <person name="Hendrickx A.P.A."/>
            <person name="Schade R.P."/>
            <person name="Landman F."/>
            <person name="Bosch T."/>
            <person name="Schouls L.M."/>
            <person name="van Dijk K."/>
        </authorList>
    </citation>
    <scope>NUCLEOTIDE SEQUENCE</scope>
    <source>
        <strain evidence="1">RIVM_C010559</strain>
    </source>
</reference>
<evidence type="ECO:0000313" key="2">
    <source>
        <dbReference type="Proteomes" id="UP001164064"/>
    </source>
</evidence>
<organism evidence="1 2">
    <name type="scientific">Acinetobacter ursingii</name>
    <dbReference type="NCBI Taxonomy" id="108980"/>
    <lineage>
        <taxon>Bacteria</taxon>
        <taxon>Pseudomonadati</taxon>
        <taxon>Pseudomonadota</taxon>
        <taxon>Gammaproteobacteria</taxon>
        <taxon>Moraxellales</taxon>
        <taxon>Moraxellaceae</taxon>
        <taxon>Acinetobacter</taxon>
    </lineage>
</organism>
<dbReference type="EMBL" id="CP089051">
    <property type="protein sequence ID" value="UYF72743.1"/>
    <property type="molecule type" value="Genomic_DNA"/>
</dbReference>
<evidence type="ECO:0000313" key="1">
    <source>
        <dbReference type="EMBL" id="UYF72743.1"/>
    </source>
</evidence>
<protein>
    <submittedName>
        <fullName evidence="1">Uncharacterized protein</fullName>
    </submittedName>
</protein>
<dbReference type="Proteomes" id="UP001164064">
    <property type="component" value="Chromosome"/>
</dbReference>
<dbReference type="AlphaFoldDB" id="A0AA46NFV3"/>